<protein>
    <recommendedName>
        <fullName evidence="4">Bacterial Ig-like domain-containing protein</fullName>
    </recommendedName>
</protein>
<dbReference type="PROSITE" id="PS00135">
    <property type="entry name" value="TRYPSIN_SER"/>
    <property type="match status" value="1"/>
</dbReference>
<dbReference type="NCBIfam" id="NF033510">
    <property type="entry name" value="Ca_tandemer"/>
    <property type="match status" value="2"/>
</dbReference>
<name>A0A4R5DN77_9ACTN</name>
<reference evidence="5 6" key="1">
    <citation type="submission" date="2019-03" db="EMBL/GenBank/DDBJ databases">
        <title>Draft genome sequences of novel Actinobacteria.</title>
        <authorList>
            <person name="Sahin N."/>
            <person name="Ay H."/>
            <person name="Saygin H."/>
        </authorList>
    </citation>
    <scope>NUCLEOTIDE SEQUENCE [LARGE SCALE GENOMIC DNA]</scope>
    <source>
        <strain evidence="5 6">5K138</strain>
    </source>
</reference>
<dbReference type="InterPro" id="IPR033116">
    <property type="entry name" value="TRYPSIN_SER"/>
</dbReference>
<dbReference type="PROSITE" id="PS00134">
    <property type="entry name" value="TRYPSIN_HIS"/>
    <property type="match status" value="1"/>
</dbReference>
<dbReference type="Gene3D" id="2.60.40.10">
    <property type="entry name" value="Immunoglobulins"/>
    <property type="match status" value="2"/>
</dbReference>
<evidence type="ECO:0000313" key="6">
    <source>
        <dbReference type="Proteomes" id="UP000294739"/>
    </source>
</evidence>
<feature type="domain" description="Bacterial Ig-like" evidence="4">
    <location>
        <begin position="530"/>
        <end position="598"/>
    </location>
</feature>
<dbReference type="AlphaFoldDB" id="A0A4R5DN77"/>
<dbReference type="Proteomes" id="UP000294739">
    <property type="component" value="Unassembled WGS sequence"/>
</dbReference>
<keyword evidence="3" id="KW-0732">Signal</keyword>
<keyword evidence="6" id="KW-1185">Reference proteome</keyword>
<dbReference type="InterPro" id="IPR018114">
    <property type="entry name" value="TRYPSIN_HIS"/>
</dbReference>
<sequence length="756" mass="76129">MSASLFGRRAATALVCVLGLGVAAPVTAALPASALDVGSAPAAPAGRMQDLDPADFTTAAAELPAGLVDAVRRDLDLSPEQYLAAAAAARQAGQVVAALGDVVRSAWLEGRTLHVAVADRADAAAVEATGAEVHVGDPLADALAAARAQNKLAYIDRAAERVVPVEATVEGEPVGQLGLFARDGEHEHRGGSGFAVSDLLSDYYCSTGFTGTNADGDPLLLTAGHCGGSTEGLFTSPVQELTPPTPLASDPAGDWPALIGPEIGAYVPDSFVFGDGRDAGLIELTKDDDVLAPEVAAWSPASATEAEPLRVYDSIDAIAGAPACSAGVTSGWSCGRVLDAQTTVPVSGQQVTGFVLDTCVLPGDSGGAVVVGNYALGINSGSTWQGPTCADGETNVSLGYAVSGGTENAEALYGEDWELLIHVGTPVITSPADHGVVGATPTLTGTVRAAAGATVTVTVDDGPTLRSTVGPTGRWSATADEPLEPGTYEYEVTVSHRTATGDTVTESAPVEGTFEVAEQAGLSVGWPSSGQVAGTGQPTFEGTGEPGATVTLAVGDDVHGTATVQDDGTWSLTPDDSLAAGRFDAVLSQEAGDASTSVTVADIGVTPGPPVITSPRAGDEIGPQHTFTGVGVVGATVSLRVTTDGDRDPSAAASSAVSARTDEEGVWEIRLDGPLAPGQQVVIATQTVDDVASQPSRSVAFEVTRAQARTGGDLGGDTDEGDLAETGWSSHLLLFGAVLLLAAGAFVAGWRRGLLR</sequence>
<feature type="chain" id="PRO_5039124816" description="Bacterial Ig-like domain-containing protein" evidence="3">
    <location>
        <begin position="29"/>
        <end position="756"/>
    </location>
</feature>
<dbReference type="InterPro" id="IPR013783">
    <property type="entry name" value="Ig-like_fold"/>
</dbReference>
<accession>A0A4R5DN77</accession>
<dbReference type="CDD" id="cd21112">
    <property type="entry name" value="alphaLP-like"/>
    <property type="match status" value="1"/>
</dbReference>
<dbReference type="Gene3D" id="2.40.10.10">
    <property type="entry name" value="Trypsin-like serine proteases"/>
    <property type="match status" value="2"/>
</dbReference>
<dbReference type="OrthoDB" id="8781117at2"/>
<organism evidence="5 6">
    <name type="scientific">Jiangella asiatica</name>
    <dbReference type="NCBI Taxonomy" id="2530372"/>
    <lineage>
        <taxon>Bacteria</taxon>
        <taxon>Bacillati</taxon>
        <taxon>Actinomycetota</taxon>
        <taxon>Actinomycetes</taxon>
        <taxon>Jiangellales</taxon>
        <taxon>Jiangellaceae</taxon>
        <taxon>Jiangella</taxon>
    </lineage>
</organism>
<dbReference type="RefSeq" id="WP_131890721.1">
    <property type="nucleotide sequence ID" value="NZ_SMKZ01000002.1"/>
</dbReference>
<gene>
    <name evidence="5" type="ORF">E1269_02490</name>
</gene>
<keyword evidence="2" id="KW-1133">Transmembrane helix</keyword>
<evidence type="ECO:0000259" key="4">
    <source>
        <dbReference type="Pfam" id="PF19077"/>
    </source>
</evidence>
<dbReference type="GO" id="GO:0006508">
    <property type="term" value="P:proteolysis"/>
    <property type="evidence" value="ECO:0007669"/>
    <property type="project" value="InterPro"/>
</dbReference>
<keyword evidence="2" id="KW-0472">Membrane</keyword>
<feature type="region of interest" description="Disordered" evidence="1">
    <location>
        <begin position="462"/>
        <end position="481"/>
    </location>
</feature>
<dbReference type="GO" id="GO:0004252">
    <property type="term" value="F:serine-type endopeptidase activity"/>
    <property type="evidence" value="ECO:0007669"/>
    <property type="project" value="InterPro"/>
</dbReference>
<dbReference type="EMBL" id="SMKZ01000002">
    <property type="protein sequence ID" value="TDE14997.1"/>
    <property type="molecule type" value="Genomic_DNA"/>
</dbReference>
<feature type="signal peptide" evidence="3">
    <location>
        <begin position="1"/>
        <end position="28"/>
    </location>
</feature>
<proteinExistence type="predicted"/>
<dbReference type="InterPro" id="IPR035070">
    <property type="entry name" value="Streptogrisin_prodomain"/>
</dbReference>
<dbReference type="InterPro" id="IPR009003">
    <property type="entry name" value="Peptidase_S1_PA"/>
</dbReference>
<dbReference type="Pfam" id="PF19077">
    <property type="entry name" value="Big_13"/>
    <property type="match status" value="2"/>
</dbReference>
<feature type="transmembrane region" description="Helical" evidence="2">
    <location>
        <begin position="732"/>
        <end position="750"/>
    </location>
</feature>
<comment type="caution">
    <text evidence="5">The sequence shown here is derived from an EMBL/GenBank/DDBJ whole genome shotgun (WGS) entry which is preliminary data.</text>
</comment>
<evidence type="ECO:0000256" key="2">
    <source>
        <dbReference type="SAM" id="Phobius"/>
    </source>
</evidence>
<dbReference type="GO" id="GO:0005975">
    <property type="term" value="P:carbohydrate metabolic process"/>
    <property type="evidence" value="ECO:0007669"/>
    <property type="project" value="UniProtKB-ARBA"/>
</dbReference>
<evidence type="ECO:0000256" key="1">
    <source>
        <dbReference type="SAM" id="MobiDB-lite"/>
    </source>
</evidence>
<evidence type="ECO:0000256" key="3">
    <source>
        <dbReference type="SAM" id="SignalP"/>
    </source>
</evidence>
<dbReference type="InterPro" id="IPR043504">
    <property type="entry name" value="Peptidase_S1_PA_chymotrypsin"/>
</dbReference>
<dbReference type="Gene3D" id="3.30.300.50">
    <property type="match status" value="1"/>
</dbReference>
<keyword evidence="2" id="KW-0812">Transmembrane</keyword>
<evidence type="ECO:0000313" key="5">
    <source>
        <dbReference type="EMBL" id="TDE14997.1"/>
    </source>
</evidence>
<dbReference type="InterPro" id="IPR044016">
    <property type="entry name" value="Big_13"/>
</dbReference>
<dbReference type="InParanoid" id="A0A4R5DN77"/>
<dbReference type="SUPFAM" id="SSF50494">
    <property type="entry name" value="Trypsin-like serine proteases"/>
    <property type="match status" value="1"/>
</dbReference>
<feature type="domain" description="Bacterial Ig-like" evidence="4">
    <location>
        <begin position="433"/>
        <end position="498"/>
    </location>
</feature>